<dbReference type="SUPFAM" id="SSF51905">
    <property type="entry name" value="FAD/NAD(P)-binding domain"/>
    <property type="match status" value="2"/>
</dbReference>
<evidence type="ECO:0000256" key="3">
    <source>
        <dbReference type="ARBA" id="ARBA00022630"/>
    </source>
</evidence>
<dbReference type="Gene3D" id="3.50.50.60">
    <property type="entry name" value="FAD/NAD(P)-binding domain"/>
    <property type="match status" value="3"/>
</dbReference>
<reference evidence="8 9" key="1">
    <citation type="submission" date="2018-03" db="EMBL/GenBank/DDBJ databases">
        <title>Genomic Encyclopedia of Type Strains, Phase III (KMG-III): the genomes of soil and plant-associated and newly described type strains.</title>
        <authorList>
            <person name="Whitman W."/>
        </authorList>
    </citation>
    <scope>NUCLEOTIDE SEQUENCE [LARGE SCALE GENOMIC DNA]</scope>
    <source>
        <strain evidence="8 9">MWH-P2sevCIIIb</strain>
    </source>
</reference>
<organism evidence="8 9">
    <name type="scientific">Jezberella montanilacus</name>
    <dbReference type="NCBI Taxonomy" id="323426"/>
    <lineage>
        <taxon>Bacteria</taxon>
        <taxon>Pseudomonadati</taxon>
        <taxon>Pseudomonadota</taxon>
        <taxon>Betaproteobacteria</taxon>
        <taxon>Burkholderiales</taxon>
        <taxon>Alcaligenaceae</taxon>
        <taxon>Jezberella</taxon>
    </lineage>
</organism>
<dbReference type="InterPro" id="IPR036188">
    <property type="entry name" value="FAD/NAD-bd_sf"/>
</dbReference>
<comment type="similarity">
    <text evidence="2">Belongs to the FAD-binding monooxygenase family.</text>
</comment>
<comment type="cofactor">
    <cofactor evidence="1">
        <name>FAD</name>
        <dbReference type="ChEBI" id="CHEBI:57692"/>
    </cofactor>
</comment>
<keyword evidence="3" id="KW-0285">Flavoprotein</keyword>
<dbReference type="InterPro" id="IPR050775">
    <property type="entry name" value="FAD-binding_Monooxygenases"/>
</dbReference>
<dbReference type="OrthoDB" id="9766402at2"/>
<dbReference type="AlphaFoldDB" id="A0A2T0XE78"/>
<keyword evidence="7 8" id="KW-0503">Monooxygenase</keyword>
<comment type="caution">
    <text evidence="8">The sequence shown here is derived from an EMBL/GenBank/DDBJ whole genome shotgun (WGS) entry which is preliminary data.</text>
</comment>
<evidence type="ECO:0000256" key="5">
    <source>
        <dbReference type="ARBA" id="ARBA00022857"/>
    </source>
</evidence>
<dbReference type="EMBL" id="PVTV01000015">
    <property type="protein sequence ID" value="PRY97211.1"/>
    <property type="molecule type" value="Genomic_DNA"/>
</dbReference>
<evidence type="ECO:0000256" key="1">
    <source>
        <dbReference type="ARBA" id="ARBA00001974"/>
    </source>
</evidence>
<dbReference type="Pfam" id="PF13738">
    <property type="entry name" value="Pyr_redox_3"/>
    <property type="match status" value="1"/>
</dbReference>
<sequence length="539" mass="60680">MTAAANASSQYDVVVIGAGFAGMYTLHKLRALNLNIKVVEAGDNVGGTWYWNRYPGARCDVESLEYSYSFSDELQQEWEWPERFAAQPDILKYANHVADRFDLRRDIQFNTRVKSAVFDRQTNLWTLTTTKGEIIQAQFCIMASGNLSLPRVPDFKGLENFKGKWYHTGQWPHEKVDFTGQRVGIIGTGASGIQTIPVVAKEAKHLTVFQRSANFSVPSVNYVLPPEVVKKHKENYKQARAEADRTPFGISGYPPPTKSLLEDSAEAREEIFEKKWNTGGNISFLYGYKDVLTNKEANEQLSDFVRRKIRGIVKDAKVAEILCPNDHYIGTKRLPLDIGYFETYNRDNVSLVNIKNAPIVEITEKGIKTTDAEYEFDAIIFATGFDAMTGAIMDIDIQVSDGHELRQKWSEGPKTYLGIMTAGFPNMLIITGPGSPSVKTNMISAIEQHVDWIFDLLKCVKESQYKRVEAELEAEESWVKHVNEVADSTLYPLANSWYVGANIPGKPRVFMPYVAGLDKYRVICNEVAAEGYRGISLVK</sequence>
<dbReference type="RefSeq" id="WP_106228177.1">
    <property type="nucleotide sequence ID" value="NZ_PVTV01000015.1"/>
</dbReference>
<dbReference type="PANTHER" id="PTHR43098:SF3">
    <property type="entry name" value="L-ORNITHINE N(5)-MONOOXYGENASE-RELATED"/>
    <property type="match status" value="1"/>
</dbReference>
<evidence type="ECO:0000313" key="8">
    <source>
        <dbReference type="EMBL" id="PRY97211.1"/>
    </source>
</evidence>
<evidence type="ECO:0000256" key="6">
    <source>
        <dbReference type="ARBA" id="ARBA00023002"/>
    </source>
</evidence>
<evidence type="ECO:0000313" key="9">
    <source>
        <dbReference type="Proteomes" id="UP000238308"/>
    </source>
</evidence>
<evidence type="ECO:0000256" key="4">
    <source>
        <dbReference type="ARBA" id="ARBA00022827"/>
    </source>
</evidence>
<keyword evidence="4" id="KW-0274">FAD</keyword>
<gene>
    <name evidence="8" type="ORF">BCM14_2351</name>
</gene>
<dbReference type="Proteomes" id="UP000238308">
    <property type="component" value="Unassembled WGS sequence"/>
</dbReference>
<dbReference type="PANTHER" id="PTHR43098">
    <property type="entry name" value="L-ORNITHINE N(5)-MONOOXYGENASE-RELATED"/>
    <property type="match status" value="1"/>
</dbReference>
<dbReference type="GO" id="GO:0004497">
    <property type="term" value="F:monooxygenase activity"/>
    <property type="evidence" value="ECO:0007669"/>
    <property type="project" value="UniProtKB-KW"/>
</dbReference>
<name>A0A2T0XE78_9BURK</name>
<proteinExistence type="inferred from homology"/>
<protein>
    <submittedName>
        <fullName evidence="8">Cyclohexanone monooxygenase</fullName>
    </submittedName>
</protein>
<keyword evidence="5" id="KW-0521">NADP</keyword>
<keyword evidence="9" id="KW-1185">Reference proteome</keyword>
<keyword evidence="6" id="KW-0560">Oxidoreductase</keyword>
<evidence type="ECO:0000256" key="2">
    <source>
        <dbReference type="ARBA" id="ARBA00010139"/>
    </source>
</evidence>
<accession>A0A2T0XE78</accession>
<evidence type="ECO:0000256" key="7">
    <source>
        <dbReference type="ARBA" id="ARBA00023033"/>
    </source>
</evidence>